<dbReference type="Proteomes" id="UP001495147">
    <property type="component" value="Unassembled WGS sequence"/>
</dbReference>
<keyword evidence="3" id="KW-0443">Lipid metabolism</keyword>
<evidence type="ECO:0000256" key="4">
    <source>
        <dbReference type="SAM" id="SignalP"/>
    </source>
</evidence>
<gene>
    <name evidence="6" type="ORF">ABDJ85_01930</name>
</gene>
<dbReference type="Gene3D" id="3.40.50.1820">
    <property type="entry name" value="alpha/beta hydrolase"/>
    <property type="match status" value="1"/>
</dbReference>
<dbReference type="PANTHER" id="PTHR10272">
    <property type="entry name" value="PLATELET-ACTIVATING FACTOR ACETYLHYDROLASE"/>
    <property type="match status" value="1"/>
</dbReference>
<comment type="caution">
    <text evidence="6">The sequence shown here is derived from an EMBL/GenBank/DDBJ whole genome shotgun (WGS) entry which is preliminary data.</text>
</comment>
<evidence type="ECO:0000259" key="5">
    <source>
        <dbReference type="Pfam" id="PF00326"/>
    </source>
</evidence>
<protein>
    <recommendedName>
        <fullName evidence="5">Peptidase S9 prolyl oligopeptidase catalytic domain-containing protein</fullName>
    </recommendedName>
</protein>
<keyword evidence="2" id="KW-0442">Lipid degradation</keyword>
<dbReference type="SUPFAM" id="SSF53474">
    <property type="entry name" value="alpha/beta-Hydrolases"/>
    <property type="match status" value="1"/>
</dbReference>
<keyword evidence="7" id="KW-1185">Reference proteome</keyword>
<reference evidence="6 7" key="1">
    <citation type="submission" date="2024-05" db="EMBL/GenBank/DDBJ databases">
        <title>Roseateles sp. DJS-2-20 16S ribosomal RNA gene Genome sequencing and assembly.</title>
        <authorList>
            <person name="Woo H."/>
        </authorList>
    </citation>
    <scope>NUCLEOTIDE SEQUENCE [LARGE SCALE GENOMIC DNA]</scope>
    <source>
        <strain evidence="6 7">DJS-2-20</strain>
    </source>
</reference>
<keyword evidence="4" id="KW-0732">Signal</keyword>
<dbReference type="EMBL" id="JBDPZD010000001">
    <property type="protein sequence ID" value="MEO3690204.1"/>
    <property type="molecule type" value="Genomic_DNA"/>
</dbReference>
<evidence type="ECO:0000256" key="2">
    <source>
        <dbReference type="ARBA" id="ARBA00022963"/>
    </source>
</evidence>
<evidence type="ECO:0000256" key="3">
    <source>
        <dbReference type="ARBA" id="ARBA00023098"/>
    </source>
</evidence>
<organism evidence="6 7">
    <name type="scientific">Roseateles paludis</name>
    <dbReference type="NCBI Taxonomy" id="3145238"/>
    <lineage>
        <taxon>Bacteria</taxon>
        <taxon>Pseudomonadati</taxon>
        <taxon>Pseudomonadota</taxon>
        <taxon>Betaproteobacteria</taxon>
        <taxon>Burkholderiales</taxon>
        <taxon>Sphaerotilaceae</taxon>
        <taxon>Roseateles</taxon>
    </lineage>
</organism>
<feature type="signal peptide" evidence="4">
    <location>
        <begin position="1"/>
        <end position="24"/>
    </location>
</feature>
<proteinExistence type="predicted"/>
<dbReference type="InterPro" id="IPR001375">
    <property type="entry name" value="Peptidase_S9_cat"/>
</dbReference>
<sequence length="393" mass="41316">MHATRLSRTLAFIAAIAAPLMAFSAELPAAAPGPYAVGSTNIQVTLPAADALPMIEYLNGKLASPKAVYMDDILAHKDAALLKTVTVPAGHPGAGQLAGQSLPLLLYVLYPTAKENARPSYTFPYTETGDNVFPHMQRPGEAPIFADAAAKYPVIIYSGGYNTHGLWHLAHLKTLASHGYVVVDIFHGDARGPGFLESMALRQVAFKAATDFILTDPAFAGHVDAERVGASGASAGGQTILSMMGGVRPGGMQPSVHDPRIKAGFGTVPFTGTSFGVWPMQVDAWFFGKDYAGLQSVKVPYFAIAGEKDESCPSSTVQASARRVGGPAWVVELAGASHNLGEGGSTAEAEARAWELVFFDAYLRGYAAARALLVPGNTVQGSTRSRMLVSPLN</sequence>
<keyword evidence="1" id="KW-0378">Hydrolase</keyword>
<dbReference type="Pfam" id="PF00326">
    <property type="entry name" value="Peptidase_S9"/>
    <property type="match status" value="1"/>
</dbReference>
<evidence type="ECO:0000313" key="7">
    <source>
        <dbReference type="Proteomes" id="UP001495147"/>
    </source>
</evidence>
<dbReference type="RefSeq" id="WP_347703036.1">
    <property type="nucleotide sequence ID" value="NZ_JBDPZD010000001.1"/>
</dbReference>
<feature type="chain" id="PRO_5047339507" description="Peptidase S9 prolyl oligopeptidase catalytic domain-containing protein" evidence="4">
    <location>
        <begin position="25"/>
        <end position="393"/>
    </location>
</feature>
<dbReference type="InterPro" id="IPR029058">
    <property type="entry name" value="AB_hydrolase_fold"/>
</dbReference>
<accession>A0ABV0FYM8</accession>
<dbReference type="PANTHER" id="PTHR10272:SF0">
    <property type="entry name" value="PLATELET-ACTIVATING FACTOR ACETYLHYDROLASE"/>
    <property type="match status" value="1"/>
</dbReference>
<name>A0ABV0FYM8_9BURK</name>
<evidence type="ECO:0000256" key="1">
    <source>
        <dbReference type="ARBA" id="ARBA00022801"/>
    </source>
</evidence>
<evidence type="ECO:0000313" key="6">
    <source>
        <dbReference type="EMBL" id="MEO3690204.1"/>
    </source>
</evidence>
<feature type="domain" description="Peptidase S9 prolyl oligopeptidase catalytic" evidence="5">
    <location>
        <begin position="172"/>
        <end position="350"/>
    </location>
</feature>